<reference evidence="23 24" key="1">
    <citation type="submission" date="2020-05" db="EMBL/GenBank/DDBJ databases">
        <title>Nakamurella sp. DB0629 isolated from air conditioner.</title>
        <authorList>
            <person name="Kim D.H."/>
            <person name="Kim D.-U."/>
        </authorList>
    </citation>
    <scope>NUCLEOTIDE SEQUENCE [LARGE SCALE GENOMIC DNA]</scope>
    <source>
        <strain evidence="23 24">DB0629</strain>
    </source>
</reference>
<comment type="similarity">
    <text evidence="17">Belongs to the NnrD/CARKD family.</text>
</comment>
<dbReference type="RefSeq" id="WP_171199578.1">
    <property type="nucleotide sequence ID" value="NZ_JABEND010000004.1"/>
</dbReference>
<feature type="binding site" evidence="18">
    <location>
        <position position="125"/>
    </location>
    <ligand>
        <name>K(+)</name>
        <dbReference type="ChEBI" id="CHEBI:29103"/>
    </ligand>
</feature>
<name>A0A849ABN1_9ACTN</name>
<evidence type="ECO:0000256" key="17">
    <source>
        <dbReference type="HAMAP-Rule" id="MF_01965"/>
    </source>
</evidence>
<protein>
    <recommendedName>
        <fullName evidence="19">Bifunctional NAD(P)H-hydrate repair enzyme</fullName>
    </recommendedName>
    <alternativeName>
        <fullName evidence="19">Nicotinamide nucleotide repair protein</fullName>
    </alternativeName>
    <domain>
        <recommendedName>
            <fullName evidence="19">ADP-dependent (S)-NAD(P)H-hydrate dehydratase</fullName>
            <ecNumber evidence="19">4.2.1.136</ecNumber>
        </recommendedName>
        <alternativeName>
            <fullName evidence="19">ADP-dependent NAD(P)HX dehydratase</fullName>
        </alternativeName>
    </domain>
    <domain>
        <recommendedName>
            <fullName evidence="19">NAD(P)H-hydrate epimerase</fullName>
            <ecNumber evidence="19">5.1.99.6</ecNumber>
        </recommendedName>
    </domain>
</protein>
<evidence type="ECO:0000256" key="2">
    <source>
        <dbReference type="ARBA" id="ARBA00000909"/>
    </source>
</evidence>
<dbReference type="CDD" id="cd01171">
    <property type="entry name" value="YXKO-related"/>
    <property type="match status" value="1"/>
</dbReference>
<feature type="binding site" evidence="18">
    <location>
        <position position="161"/>
    </location>
    <ligand>
        <name>K(+)</name>
        <dbReference type="ChEBI" id="CHEBI:29103"/>
    </ligand>
</feature>
<evidence type="ECO:0000256" key="19">
    <source>
        <dbReference type="PIRNR" id="PIRNR017184"/>
    </source>
</evidence>
<evidence type="ECO:0000256" key="5">
    <source>
        <dbReference type="ARBA" id="ARBA00022723"/>
    </source>
</evidence>
<dbReference type="HAMAP" id="MF_01966">
    <property type="entry name" value="NADHX_epimerase"/>
    <property type="match status" value="1"/>
</dbReference>
<feature type="binding site" evidence="18">
    <location>
        <begin position="129"/>
        <end position="135"/>
    </location>
    <ligand>
        <name>(6S)-NADPHX</name>
        <dbReference type="ChEBI" id="CHEBI:64076"/>
    </ligand>
</feature>
<evidence type="ECO:0000256" key="10">
    <source>
        <dbReference type="ARBA" id="ARBA00023027"/>
    </source>
</evidence>
<evidence type="ECO:0000256" key="3">
    <source>
        <dbReference type="ARBA" id="ARBA00006001"/>
    </source>
</evidence>
<comment type="cofactor">
    <cofactor evidence="18 19">
        <name>K(+)</name>
        <dbReference type="ChEBI" id="CHEBI:29103"/>
    </cofactor>
    <text evidence="18 19">Binds 1 potassium ion per subunit.</text>
</comment>
<dbReference type="Gene3D" id="3.40.1190.20">
    <property type="match status" value="1"/>
</dbReference>
<dbReference type="EC" id="5.1.99.6" evidence="19"/>
<evidence type="ECO:0000256" key="15">
    <source>
        <dbReference type="ARBA" id="ARBA00048238"/>
    </source>
</evidence>
<comment type="function">
    <text evidence="14 19">Bifunctional enzyme that catalyzes the epimerization of the S- and R-forms of NAD(P)HX and the dehydration of the S-form of NAD(P)HX at the expense of ADP, which is converted to AMP. This allows the repair of both epimers of NAD(P)HX, a damaged form of NAD(P)H that is a result of enzymatic or heat-dependent hydration.</text>
</comment>
<evidence type="ECO:0000256" key="6">
    <source>
        <dbReference type="ARBA" id="ARBA00022741"/>
    </source>
</evidence>
<keyword evidence="6 17" id="KW-0547">Nucleotide-binding</keyword>
<feature type="binding site" evidence="18">
    <location>
        <position position="60"/>
    </location>
    <ligand>
        <name>K(+)</name>
        <dbReference type="ChEBI" id="CHEBI:29103"/>
    </ligand>
</feature>
<evidence type="ECO:0000256" key="9">
    <source>
        <dbReference type="ARBA" id="ARBA00022958"/>
    </source>
</evidence>
<dbReference type="PROSITE" id="PS01050">
    <property type="entry name" value="YJEF_C_2"/>
    <property type="match status" value="1"/>
</dbReference>
<keyword evidence="24" id="KW-1185">Reference proteome</keyword>
<evidence type="ECO:0000313" key="23">
    <source>
        <dbReference type="EMBL" id="NNG35890.1"/>
    </source>
</evidence>
<comment type="function">
    <text evidence="17">Catalyzes the dehydration of the S-form of NAD(P)HX at the expense of ADP, which is converted to AMP. Together with NAD(P)HX epimerase, which catalyzes the epimerization of the S- and R-forms, the enzyme allows the repair of both epimers of NAD(P)HX, a damaged form of NAD(P)H that is a result of enzymatic or heat-dependent hydration.</text>
</comment>
<keyword evidence="5 18" id="KW-0479">Metal-binding</keyword>
<dbReference type="GO" id="GO:0052856">
    <property type="term" value="F:NAD(P)HX epimerase activity"/>
    <property type="evidence" value="ECO:0007669"/>
    <property type="project" value="UniProtKB-UniRule"/>
</dbReference>
<dbReference type="SUPFAM" id="SSF53613">
    <property type="entry name" value="Ribokinase-like"/>
    <property type="match status" value="1"/>
</dbReference>
<dbReference type="PROSITE" id="PS51383">
    <property type="entry name" value="YJEF_C_3"/>
    <property type="match status" value="1"/>
</dbReference>
<feature type="domain" description="YjeF C-terminal" evidence="21">
    <location>
        <begin position="242"/>
        <end position="507"/>
    </location>
</feature>
<comment type="cofactor">
    <cofactor evidence="17">
        <name>Mg(2+)</name>
        <dbReference type="ChEBI" id="CHEBI:18420"/>
    </cofactor>
</comment>
<feature type="binding site" evidence="18">
    <location>
        <begin position="59"/>
        <end position="63"/>
    </location>
    <ligand>
        <name>(6S)-NADPHX</name>
        <dbReference type="ChEBI" id="CHEBI:64076"/>
    </ligand>
</feature>
<comment type="subunit">
    <text evidence="17">Homotetramer.</text>
</comment>
<dbReference type="GO" id="GO:0110051">
    <property type="term" value="P:metabolite repair"/>
    <property type="evidence" value="ECO:0007669"/>
    <property type="project" value="TreeGrafter"/>
</dbReference>
<dbReference type="PIRSF" id="PIRSF017184">
    <property type="entry name" value="Nnr"/>
    <property type="match status" value="1"/>
</dbReference>
<dbReference type="HAMAP" id="MF_01965">
    <property type="entry name" value="NADHX_dehydratase"/>
    <property type="match status" value="1"/>
</dbReference>
<evidence type="ECO:0000259" key="21">
    <source>
        <dbReference type="PROSITE" id="PS51383"/>
    </source>
</evidence>
<comment type="similarity">
    <text evidence="18">Belongs to the NnrE/AIBP family.</text>
</comment>
<feature type="binding site" evidence="17">
    <location>
        <position position="447"/>
    </location>
    <ligand>
        <name>AMP</name>
        <dbReference type="ChEBI" id="CHEBI:456215"/>
    </ligand>
</feature>
<evidence type="ECO:0000256" key="18">
    <source>
        <dbReference type="HAMAP-Rule" id="MF_01966"/>
    </source>
</evidence>
<dbReference type="GO" id="GO:0046496">
    <property type="term" value="P:nicotinamide nucleotide metabolic process"/>
    <property type="evidence" value="ECO:0007669"/>
    <property type="project" value="UniProtKB-UniRule"/>
</dbReference>
<evidence type="ECO:0000256" key="1">
    <source>
        <dbReference type="ARBA" id="ARBA00000013"/>
    </source>
</evidence>
<dbReference type="GO" id="GO:0005524">
    <property type="term" value="F:ATP binding"/>
    <property type="evidence" value="ECO:0007669"/>
    <property type="project" value="UniProtKB-UniRule"/>
</dbReference>
<keyword evidence="10 17" id="KW-0520">NAD</keyword>
<dbReference type="GO" id="GO:0052855">
    <property type="term" value="F:ADP-dependent NAD(P)H-hydrate dehydratase activity"/>
    <property type="evidence" value="ECO:0007669"/>
    <property type="project" value="UniProtKB-UniRule"/>
</dbReference>
<dbReference type="InterPro" id="IPR030677">
    <property type="entry name" value="Nnr"/>
</dbReference>
<evidence type="ECO:0000256" key="8">
    <source>
        <dbReference type="ARBA" id="ARBA00022857"/>
    </source>
</evidence>
<dbReference type="NCBIfam" id="TIGR00196">
    <property type="entry name" value="yjeF_cterm"/>
    <property type="match status" value="1"/>
</dbReference>
<comment type="caution">
    <text evidence="18">Lacks conserved residue(s) required for the propagation of feature annotation.</text>
</comment>
<feature type="domain" description="YjeF N-terminal" evidence="22">
    <location>
        <begin position="10"/>
        <end position="234"/>
    </location>
</feature>
<feature type="binding site" evidence="17">
    <location>
        <position position="277"/>
    </location>
    <ligand>
        <name>(6S)-NADPHX</name>
        <dbReference type="ChEBI" id="CHEBI:64076"/>
    </ligand>
</feature>
<dbReference type="SUPFAM" id="SSF64153">
    <property type="entry name" value="YjeF N-terminal domain-like"/>
    <property type="match status" value="1"/>
</dbReference>
<evidence type="ECO:0000256" key="12">
    <source>
        <dbReference type="ARBA" id="ARBA00023239"/>
    </source>
</evidence>
<dbReference type="GO" id="GO:0046872">
    <property type="term" value="F:metal ion binding"/>
    <property type="evidence" value="ECO:0007669"/>
    <property type="project" value="UniProtKB-UniRule"/>
</dbReference>
<evidence type="ECO:0000256" key="4">
    <source>
        <dbReference type="ARBA" id="ARBA00009524"/>
    </source>
</evidence>
<keyword evidence="8 17" id="KW-0521">NADP</keyword>
<comment type="caution">
    <text evidence="23">The sequence shown here is derived from an EMBL/GenBank/DDBJ whole genome shotgun (WGS) entry which is preliminary data.</text>
</comment>
<proteinExistence type="inferred from homology"/>
<dbReference type="InterPro" id="IPR017953">
    <property type="entry name" value="Carbohydrate_kinase_pred_CS"/>
</dbReference>
<feature type="binding site" evidence="17">
    <location>
        <position position="384"/>
    </location>
    <ligand>
        <name>(6S)-NADPHX</name>
        <dbReference type="ChEBI" id="CHEBI:64076"/>
    </ligand>
</feature>
<dbReference type="Pfam" id="PF03853">
    <property type="entry name" value="YjeF_N"/>
    <property type="match status" value="1"/>
</dbReference>
<dbReference type="Proteomes" id="UP000562984">
    <property type="component" value="Unassembled WGS sequence"/>
</dbReference>
<comment type="catalytic activity">
    <reaction evidence="1 18 19">
        <text>(6R)-NADHX = (6S)-NADHX</text>
        <dbReference type="Rhea" id="RHEA:32215"/>
        <dbReference type="ChEBI" id="CHEBI:64074"/>
        <dbReference type="ChEBI" id="CHEBI:64075"/>
        <dbReference type="EC" id="5.1.99.6"/>
    </reaction>
</comment>
<dbReference type="InterPro" id="IPR004443">
    <property type="entry name" value="YjeF_N_dom"/>
</dbReference>
<dbReference type="InterPro" id="IPR036652">
    <property type="entry name" value="YjeF_N_dom_sf"/>
</dbReference>
<feature type="binding site" evidence="17">
    <location>
        <position position="330"/>
    </location>
    <ligand>
        <name>(6S)-NADPHX</name>
        <dbReference type="ChEBI" id="CHEBI:64076"/>
    </ligand>
</feature>
<evidence type="ECO:0000256" key="7">
    <source>
        <dbReference type="ARBA" id="ARBA00022840"/>
    </source>
</evidence>
<accession>A0A849ABN1</accession>
<evidence type="ECO:0000259" key="22">
    <source>
        <dbReference type="PROSITE" id="PS51385"/>
    </source>
</evidence>
<gene>
    <name evidence="17" type="primary">nnrD</name>
    <name evidence="18" type="synonym">nnrE</name>
    <name evidence="23" type="ORF">HKD39_09235</name>
</gene>
<dbReference type="PANTHER" id="PTHR12592:SF0">
    <property type="entry name" value="ATP-DEPENDENT (S)-NAD(P)H-HYDRATE DEHYDRATASE"/>
    <property type="match status" value="1"/>
</dbReference>
<dbReference type="InterPro" id="IPR029056">
    <property type="entry name" value="Ribokinase-like"/>
</dbReference>
<comment type="similarity">
    <text evidence="4 19">In the C-terminal section; belongs to the NnrD/CARKD family.</text>
</comment>
<comment type="catalytic activity">
    <reaction evidence="2 18 19">
        <text>(6R)-NADPHX = (6S)-NADPHX</text>
        <dbReference type="Rhea" id="RHEA:32227"/>
        <dbReference type="ChEBI" id="CHEBI:64076"/>
        <dbReference type="ChEBI" id="CHEBI:64077"/>
        <dbReference type="EC" id="5.1.99.6"/>
    </reaction>
</comment>
<comment type="catalytic activity">
    <reaction evidence="15 17 19">
        <text>(6S)-NADHX + ADP = AMP + phosphate + NADH + H(+)</text>
        <dbReference type="Rhea" id="RHEA:32223"/>
        <dbReference type="ChEBI" id="CHEBI:15378"/>
        <dbReference type="ChEBI" id="CHEBI:43474"/>
        <dbReference type="ChEBI" id="CHEBI:57945"/>
        <dbReference type="ChEBI" id="CHEBI:64074"/>
        <dbReference type="ChEBI" id="CHEBI:456215"/>
        <dbReference type="ChEBI" id="CHEBI:456216"/>
        <dbReference type="EC" id="4.2.1.136"/>
    </reaction>
</comment>
<evidence type="ECO:0000256" key="20">
    <source>
        <dbReference type="SAM" id="MobiDB-lite"/>
    </source>
</evidence>
<evidence type="ECO:0000313" key="24">
    <source>
        <dbReference type="Proteomes" id="UP000562984"/>
    </source>
</evidence>
<dbReference type="EMBL" id="JABEND010000004">
    <property type="protein sequence ID" value="NNG35890.1"/>
    <property type="molecule type" value="Genomic_DNA"/>
</dbReference>
<keyword evidence="9 18" id="KW-0630">Potassium</keyword>
<comment type="similarity">
    <text evidence="3 19">In the N-terminal section; belongs to the NnrE/AIBP family.</text>
</comment>
<dbReference type="InterPro" id="IPR000631">
    <property type="entry name" value="CARKD"/>
</dbReference>
<feature type="binding site" evidence="18">
    <location>
        <position position="158"/>
    </location>
    <ligand>
        <name>(6S)-NADPHX</name>
        <dbReference type="ChEBI" id="CHEBI:64076"/>
    </ligand>
</feature>
<keyword evidence="11 18" id="KW-0413">Isomerase</keyword>
<evidence type="ECO:0000256" key="13">
    <source>
        <dbReference type="ARBA" id="ARBA00023268"/>
    </source>
</evidence>
<evidence type="ECO:0000256" key="16">
    <source>
        <dbReference type="ARBA" id="ARBA00049209"/>
    </source>
</evidence>
<feature type="region of interest" description="Disordered" evidence="20">
    <location>
        <begin position="161"/>
        <end position="196"/>
    </location>
</feature>
<keyword evidence="7 17" id="KW-0067">ATP-binding</keyword>
<dbReference type="PROSITE" id="PS51385">
    <property type="entry name" value="YJEF_N"/>
    <property type="match status" value="1"/>
</dbReference>
<feature type="binding site" evidence="17">
    <location>
        <position position="448"/>
    </location>
    <ligand>
        <name>(6S)-NADPHX</name>
        <dbReference type="ChEBI" id="CHEBI:64076"/>
    </ligand>
</feature>
<sequence length="507" mass="51515">MISAYTVDQLRSAERAALVDDRDDAVMRRAAYAVAAVALRMLPRPVPGRRVVLLVGPGNNGGDALYAGAVLRRRGADVLAVLADPERAHAGGLAAFQRRGGKLIDATDAMTAAVSALTRADLIIDGLLGLGARPPLRPTMARLVLAANAAPAPVLAIDLPSGIDPDGHRAAEPASEGNGATPGAEPQSGPESEPVAVDAASTITFGAPSTGLLLAPQTGRLEIADLGLAPDQRVLPDAIALDDIDVAFHRPRLGRDSDKYSSGVVGIVAGSAKYPGAALLCVGAAVSLRPGLVRYAGPQAAAVVQRWPEVVASDDPVDAGRVQAWVAGPGMGTDGPALRRLNVVLGADVPVLIDADGLTMLAHNPALLVRRERRSHAPVVLTPHAGEFARLWPELDLGDRLTACRAAARQSDAVVLLKGDRTVIAAPDGRAAVNLTGTPWLASAGTGDVLAGVIGSLLAAGNTPGGTLDAFTAAVVGAHIHGRAGQRAAAAGKVGAPALWEYLSAAG</sequence>
<comment type="catalytic activity">
    <reaction evidence="16 17 19">
        <text>(6S)-NADPHX + ADP = AMP + phosphate + NADPH + H(+)</text>
        <dbReference type="Rhea" id="RHEA:32235"/>
        <dbReference type="ChEBI" id="CHEBI:15378"/>
        <dbReference type="ChEBI" id="CHEBI:43474"/>
        <dbReference type="ChEBI" id="CHEBI:57783"/>
        <dbReference type="ChEBI" id="CHEBI:64076"/>
        <dbReference type="ChEBI" id="CHEBI:456215"/>
        <dbReference type="ChEBI" id="CHEBI:456216"/>
        <dbReference type="EC" id="4.2.1.136"/>
    </reaction>
</comment>
<feature type="binding site" evidence="17">
    <location>
        <begin position="418"/>
        <end position="422"/>
    </location>
    <ligand>
        <name>AMP</name>
        <dbReference type="ChEBI" id="CHEBI:456215"/>
    </ligand>
</feature>
<dbReference type="PANTHER" id="PTHR12592">
    <property type="entry name" value="ATP-DEPENDENT (S)-NAD(P)H-HYDRATE DEHYDRATASE FAMILY MEMBER"/>
    <property type="match status" value="1"/>
</dbReference>
<organism evidence="23 24">
    <name type="scientific">Nakamurella aerolata</name>
    <dbReference type="NCBI Taxonomy" id="1656892"/>
    <lineage>
        <taxon>Bacteria</taxon>
        <taxon>Bacillati</taxon>
        <taxon>Actinomycetota</taxon>
        <taxon>Actinomycetes</taxon>
        <taxon>Nakamurellales</taxon>
        <taxon>Nakamurellaceae</taxon>
        <taxon>Nakamurella</taxon>
    </lineage>
</organism>
<dbReference type="AlphaFoldDB" id="A0A849ABN1"/>
<keyword evidence="13" id="KW-0511">Multifunctional enzyme</keyword>
<keyword evidence="12 17" id="KW-0456">Lyase</keyword>
<evidence type="ECO:0000256" key="11">
    <source>
        <dbReference type="ARBA" id="ARBA00023235"/>
    </source>
</evidence>
<dbReference type="EC" id="4.2.1.136" evidence="19"/>
<comment type="function">
    <text evidence="18">Catalyzes the epimerization of the S- and R-forms of NAD(P)HX, a damaged form of NAD(P)H that is a result of enzymatic or heat-dependent hydration. This is a prerequisite for the S-specific NAD(P)H-hydrate dehydratase to allow the repair of both epimers of NAD(P)HX.</text>
</comment>
<dbReference type="Gene3D" id="3.40.50.10260">
    <property type="entry name" value="YjeF N-terminal domain"/>
    <property type="match status" value="1"/>
</dbReference>
<evidence type="ECO:0000256" key="14">
    <source>
        <dbReference type="ARBA" id="ARBA00025153"/>
    </source>
</evidence>
<dbReference type="Pfam" id="PF01256">
    <property type="entry name" value="Carb_kinase"/>
    <property type="match status" value="1"/>
</dbReference>